<evidence type="ECO:0000313" key="3">
    <source>
        <dbReference type="Proteomes" id="UP001605036"/>
    </source>
</evidence>
<evidence type="ECO:0000313" key="2">
    <source>
        <dbReference type="EMBL" id="KAL2643228.1"/>
    </source>
</evidence>
<accession>A0ABD1Z616</accession>
<feature type="region of interest" description="Disordered" evidence="1">
    <location>
        <begin position="1"/>
        <end position="21"/>
    </location>
</feature>
<protein>
    <recommendedName>
        <fullName evidence="4">Ribosomal protein S14</fullName>
    </recommendedName>
</protein>
<gene>
    <name evidence="2" type="ORF">R1flu_010815</name>
</gene>
<evidence type="ECO:0000256" key="1">
    <source>
        <dbReference type="SAM" id="MobiDB-lite"/>
    </source>
</evidence>
<organism evidence="2 3">
    <name type="scientific">Riccia fluitans</name>
    <dbReference type="NCBI Taxonomy" id="41844"/>
    <lineage>
        <taxon>Eukaryota</taxon>
        <taxon>Viridiplantae</taxon>
        <taxon>Streptophyta</taxon>
        <taxon>Embryophyta</taxon>
        <taxon>Marchantiophyta</taxon>
        <taxon>Marchantiopsida</taxon>
        <taxon>Marchantiidae</taxon>
        <taxon>Marchantiales</taxon>
        <taxon>Ricciaceae</taxon>
        <taxon>Riccia</taxon>
    </lineage>
</organism>
<dbReference type="Proteomes" id="UP001605036">
    <property type="component" value="Unassembled WGS sequence"/>
</dbReference>
<dbReference type="EMBL" id="JBHFFA010000002">
    <property type="protein sequence ID" value="KAL2643228.1"/>
    <property type="molecule type" value="Genomic_DNA"/>
</dbReference>
<proteinExistence type="predicted"/>
<reference evidence="2 3" key="1">
    <citation type="submission" date="2024-09" db="EMBL/GenBank/DDBJ databases">
        <title>Chromosome-scale assembly of Riccia fluitans.</title>
        <authorList>
            <person name="Paukszto L."/>
            <person name="Sawicki J."/>
            <person name="Karawczyk K."/>
            <person name="Piernik-Szablinska J."/>
            <person name="Szczecinska M."/>
            <person name="Mazdziarz M."/>
        </authorList>
    </citation>
    <scope>NUCLEOTIDE SEQUENCE [LARGE SCALE GENOMIC DNA]</scope>
    <source>
        <strain evidence="2">Rf_01</strain>
        <tissue evidence="2">Aerial parts of the thallus</tissue>
    </source>
</reference>
<comment type="caution">
    <text evidence="2">The sequence shown here is derived from an EMBL/GenBank/DDBJ whole genome shotgun (WGS) entry which is preliminary data.</text>
</comment>
<sequence length="124" mass="13502">MPRARTAMNSQSELQARVRSPANGQQPFVLKGGCITRLFRMEYTRAPASTRARRCATFKRVCISNREQQLNYHPIADVLPALAMPTSITLLSLRYERCGALRGLGPPRSASGSLGGGEIVELGA</sequence>
<evidence type="ECO:0008006" key="4">
    <source>
        <dbReference type="Google" id="ProtNLM"/>
    </source>
</evidence>
<name>A0ABD1Z616_9MARC</name>
<dbReference type="AlphaFoldDB" id="A0ABD1Z616"/>
<keyword evidence="3" id="KW-1185">Reference proteome</keyword>